<dbReference type="CDD" id="cd12148">
    <property type="entry name" value="fungal_TF_MHR"/>
    <property type="match status" value="1"/>
</dbReference>
<comment type="subcellular location">
    <subcellularLocation>
        <location evidence="1">Nucleus</location>
    </subcellularLocation>
</comment>
<evidence type="ECO:0000313" key="8">
    <source>
        <dbReference type="EMBL" id="KAK5944193.1"/>
    </source>
</evidence>
<gene>
    <name evidence="8" type="ORF">PMZ80_003474</name>
</gene>
<keyword evidence="9" id="KW-1185">Reference proteome</keyword>
<dbReference type="Gene3D" id="4.10.240.10">
    <property type="entry name" value="Zn(2)-C6 fungal-type DNA-binding domain"/>
    <property type="match status" value="1"/>
</dbReference>
<dbReference type="GeneID" id="89996923"/>
<comment type="caution">
    <text evidence="8">The sequence shown here is derived from an EMBL/GenBank/DDBJ whole genome shotgun (WGS) entry which is preliminary data.</text>
</comment>
<name>A0ABR0RVB1_9EURO</name>
<evidence type="ECO:0000256" key="6">
    <source>
        <dbReference type="SAM" id="MobiDB-lite"/>
    </source>
</evidence>
<evidence type="ECO:0000256" key="1">
    <source>
        <dbReference type="ARBA" id="ARBA00004123"/>
    </source>
</evidence>
<feature type="region of interest" description="Disordered" evidence="6">
    <location>
        <begin position="575"/>
        <end position="603"/>
    </location>
</feature>
<proteinExistence type="predicted"/>
<dbReference type="InterPro" id="IPR036864">
    <property type="entry name" value="Zn2-C6_fun-type_DNA-bd_sf"/>
</dbReference>
<sequence length="701" mass="78818">MSTPASNRSTGRAKSCVVCRQFKLACDARKTAPDPCSRCVSKGLKCRFDPNFKRISTRKIAQEVADELHTLRAAQHGDSSSQSPNTPHYQLTIGGQSPAPLNVGRLSVSSHSSFEGLYNDPTQPRWLELAEDEFVNDQSLHGVSVSSSRILKLFFHFERYYYPHTRFLQQVKSINELSTKSPFLFWTILLLAAERYHSHTEHQEGFDHLYEQLSAVHELLIAEVLRIAIQKLDVIHALILLCMWPVPKLRHAYDPSWNYIGLAIQAASSLDCHNPVAKHDVIAHYRGPMDTAPVDMEPSTQAMTWLHCFETSARLSAYHGLPPPIASPQFVKSLKRANQLAKDVLTNEDRAQVKLLDVLCSAQIHLDDIEDWHAHFSLTQTFETQLDAIRIEFQQSWSWNLETQWQWVKFNILGTTLTQELPRDDEQMSKAFLYRQIVLEKCMKAAASYITTMTDLSNQSIAGQRYVSGILTFYPKHYFTSLLAAAAYLFRYLIAFEGATQTQQTLAVTRITEAHKILQSFPDHRDAVRGCVNIETFVNAVRNPSAGGVPASELVYKDRLGASVLKDALFRAAQQRNRDPLDGSSPPVAEWNTMTDDSGHRLPLAPEQKMASSESQLWNNKTTTSMTTHPMDAAMDMPIDMTAMGIWDSYSNDFGVLSEPWLGEDAEFAAISMPQQQVQMMYPAVSGGYNSAAFSGTSFRG</sequence>
<dbReference type="SMART" id="SM00066">
    <property type="entry name" value="GAL4"/>
    <property type="match status" value="1"/>
</dbReference>
<dbReference type="PROSITE" id="PS50048">
    <property type="entry name" value="ZN2_CY6_FUNGAL_2"/>
    <property type="match status" value="1"/>
</dbReference>
<keyword evidence="2" id="KW-0805">Transcription regulation</keyword>
<dbReference type="CDD" id="cd00067">
    <property type="entry name" value="GAL4"/>
    <property type="match status" value="1"/>
</dbReference>
<reference evidence="8 9" key="1">
    <citation type="journal article" date="2023" name="Res Sq">
        <title>Genomic and morphological characterization of Knufia obscura isolated from the Mars 2020 spacecraft assembly facility.</title>
        <authorList>
            <person name="Chander A.M."/>
            <person name="Teixeira M.M."/>
            <person name="Singh N.K."/>
            <person name="Williams M.P."/>
            <person name="Parker C.W."/>
            <person name="Leo P."/>
            <person name="Stajich J.E."/>
            <person name="Torok T."/>
            <person name="Tighe S."/>
            <person name="Mason C.E."/>
            <person name="Venkateswaran K."/>
        </authorList>
    </citation>
    <scope>NUCLEOTIDE SEQUENCE [LARGE SCALE GENOMIC DNA]</scope>
    <source>
        <strain evidence="8 9">CCFEE 5817</strain>
    </source>
</reference>
<keyword evidence="3" id="KW-0238">DNA-binding</keyword>
<evidence type="ECO:0000313" key="9">
    <source>
        <dbReference type="Proteomes" id="UP001334248"/>
    </source>
</evidence>
<keyword evidence="4" id="KW-0804">Transcription</keyword>
<evidence type="ECO:0000256" key="4">
    <source>
        <dbReference type="ARBA" id="ARBA00023163"/>
    </source>
</evidence>
<dbReference type="RefSeq" id="XP_064732283.1">
    <property type="nucleotide sequence ID" value="XM_064871903.1"/>
</dbReference>
<organism evidence="8 9">
    <name type="scientific">Knufia obscura</name>
    <dbReference type="NCBI Taxonomy" id="1635080"/>
    <lineage>
        <taxon>Eukaryota</taxon>
        <taxon>Fungi</taxon>
        <taxon>Dikarya</taxon>
        <taxon>Ascomycota</taxon>
        <taxon>Pezizomycotina</taxon>
        <taxon>Eurotiomycetes</taxon>
        <taxon>Chaetothyriomycetidae</taxon>
        <taxon>Chaetothyriales</taxon>
        <taxon>Trichomeriaceae</taxon>
        <taxon>Knufia</taxon>
    </lineage>
</organism>
<dbReference type="PANTHER" id="PTHR31845:SF21">
    <property type="entry name" value="REGULATORY PROTEIN LEU3"/>
    <property type="match status" value="1"/>
</dbReference>
<dbReference type="SUPFAM" id="SSF57701">
    <property type="entry name" value="Zn2/Cys6 DNA-binding domain"/>
    <property type="match status" value="1"/>
</dbReference>
<dbReference type="InterPro" id="IPR001138">
    <property type="entry name" value="Zn2Cys6_DnaBD"/>
</dbReference>
<feature type="domain" description="Zn(2)-C6 fungal-type" evidence="7">
    <location>
        <begin position="15"/>
        <end position="48"/>
    </location>
</feature>
<evidence type="ECO:0000259" key="7">
    <source>
        <dbReference type="PROSITE" id="PS50048"/>
    </source>
</evidence>
<evidence type="ECO:0000256" key="2">
    <source>
        <dbReference type="ARBA" id="ARBA00023015"/>
    </source>
</evidence>
<dbReference type="Proteomes" id="UP001334248">
    <property type="component" value="Unassembled WGS sequence"/>
</dbReference>
<dbReference type="PANTHER" id="PTHR31845">
    <property type="entry name" value="FINGER DOMAIN PROTEIN, PUTATIVE-RELATED"/>
    <property type="match status" value="1"/>
</dbReference>
<dbReference type="EMBL" id="JAVHJV010000003">
    <property type="protein sequence ID" value="KAK5944193.1"/>
    <property type="molecule type" value="Genomic_DNA"/>
</dbReference>
<dbReference type="Pfam" id="PF00172">
    <property type="entry name" value="Zn_clus"/>
    <property type="match status" value="1"/>
</dbReference>
<accession>A0ABR0RVB1</accession>
<keyword evidence="5" id="KW-0539">Nucleus</keyword>
<dbReference type="PROSITE" id="PS00463">
    <property type="entry name" value="ZN2_CY6_FUNGAL_1"/>
    <property type="match status" value="1"/>
</dbReference>
<evidence type="ECO:0000256" key="5">
    <source>
        <dbReference type="ARBA" id="ARBA00023242"/>
    </source>
</evidence>
<evidence type="ECO:0000256" key="3">
    <source>
        <dbReference type="ARBA" id="ARBA00023125"/>
    </source>
</evidence>
<protein>
    <recommendedName>
        <fullName evidence="7">Zn(2)-C6 fungal-type domain-containing protein</fullName>
    </recommendedName>
</protein>
<dbReference type="InterPro" id="IPR051089">
    <property type="entry name" value="prtT"/>
</dbReference>